<feature type="region of interest" description="Disordered" evidence="1">
    <location>
        <begin position="203"/>
        <end position="232"/>
    </location>
</feature>
<accession>A0A5B8UEN5</accession>
<dbReference type="AlphaFoldDB" id="A0A5B8UEN5"/>
<keyword evidence="2" id="KW-0472">Membrane</keyword>
<feature type="compositionally biased region" description="Polar residues" evidence="1">
    <location>
        <begin position="203"/>
        <end position="228"/>
    </location>
</feature>
<evidence type="ECO:0000256" key="1">
    <source>
        <dbReference type="SAM" id="MobiDB-lite"/>
    </source>
</evidence>
<evidence type="ECO:0000259" key="3">
    <source>
        <dbReference type="Pfam" id="PF13568"/>
    </source>
</evidence>
<proteinExistence type="predicted"/>
<dbReference type="InterPro" id="IPR011250">
    <property type="entry name" value="OMP/PagP_B-barrel"/>
</dbReference>
<evidence type="ECO:0000313" key="4">
    <source>
        <dbReference type="EMBL" id="QEC54589.1"/>
    </source>
</evidence>
<name>A0A5B8UEN5_9BACT</name>
<sequence length="508" mass="54638">MNDDLHNIDDLFRKGIEGHEEDVPPSVWEAISNDLDKKQASYYKHKYYRVKRASVLLLLLCFLGGVYIIYKESPGRETNSSAHKKQVQTTKTTGRSTENGNPESSAANEESQPTNNGKREKEKTVTSDTVSSSALVPSPAPKATAAQPVENNQSTEVAATTKNQILLSKRLRVPITTAGIEPANNKQQENKLSIINQSVASKGNQPLRNKSFPAQNNLPQDASPSTSRLPLRNRDYATPTIDLKALQANDQSILPPKTVASKNKAKGPQGFSLSVFAAPNIGFDRLEDDDHLAGPGRNRLEAHKQEQKSFSFSAGLLLGYDLTKNLRLQSGISVTSSATTIAPMTVYAKPDASGRTRYELHCSSGDVYISPKGSVQPTLGDSSAKTSGTVSKLTYVSVPVALSYRLAMGKFSLSPGIGAGLNFLTSGKTKTGLSNTNGSESTSASITGLKSNYVDAHLGLGIEYSLGKKLSVGIKPTARLALTPINKETPVKSYQNFLSVETGVRIKL</sequence>
<reference evidence="4 5" key="1">
    <citation type="journal article" date="2015" name="Int. J. Syst. Evol. Microbiol.">
        <title>Flavisolibacter ginsenosidimutans sp. nov., with ginsenoside-converting activity isolated from soil used for cultivating ginseng.</title>
        <authorList>
            <person name="Zhao Y."/>
            <person name="Liu Q."/>
            <person name="Kang M.S."/>
            <person name="Jin F."/>
            <person name="Yu H."/>
            <person name="Im W.T."/>
        </authorList>
    </citation>
    <scope>NUCLEOTIDE SEQUENCE [LARGE SCALE GENOMIC DNA]</scope>
    <source>
        <strain evidence="4 5">Gsoil 636</strain>
    </source>
</reference>
<dbReference type="RefSeq" id="WP_146781659.1">
    <property type="nucleotide sequence ID" value="NZ_BAABIO010000006.1"/>
</dbReference>
<keyword evidence="5" id="KW-1185">Reference proteome</keyword>
<keyword evidence="2" id="KW-0812">Transmembrane</keyword>
<feature type="compositionally biased region" description="Polar residues" evidence="1">
    <location>
        <begin position="76"/>
        <end position="116"/>
    </location>
</feature>
<evidence type="ECO:0000256" key="2">
    <source>
        <dbReference type="SAM" id="Phobius"/>
    </source>
</evidence>
<feature type="compositionally biased region" description="Polar residues" evidence="1">
    <location>
        <begin position="149"/>
        <end position="161"/>
    </location>
</feature>
<gene>
    <name evidence="4" type="ORF">FSB75_01305</name>
</gene>
<dbReference type="InterPro" id="IPR025665">
    <property type="entry name" value="Beta-barrel_OMP_2"/>
</dbReference>
<dbReference type="OrthoDB" id="1150526at2"/>
<feature type="domain" description="Outer membrane protein beta-barrel" evidence="3">
    <location>
        <begin position="302"/>
        <end position="474"/>
    </location>
</feature>
<protein>
    <submittedName>
        <fullName evidence="4">Porin family protein</fullName>
    </submittedName>
</protein>
<feature type="region of interest" description="Disordered" evidence="1">
    <location>
        <begin position="75"/>
        <end position="161"/>
    </location>
</feature>
<feature type="transmembrane region" description="Helical" evidence="2">
    <location>
        <begin position="53"/>
        <end position="70"/>
    </location>
</feature>
<dbReference type="EMBL" id="CP042433">
    <property type="protein sequence ID" value="QEC54589.1"/>
    <property type="molecule type" value="Genomic_DNA"/>
</dbReference>
<dbReference type="Proteomes" id="UP000321204">
    <property type="component" value="Chromosome"/>
</dbReference>
<dbReference type="SUPFAM" id="SSF56925">
    <property type="entry name" value="OMPA-like"/>
    <property type="match status" value="1"/>
</dbReference>
<organism evidence="4 5">
    <name type="scientific">Flavisolibacter ginsenosidimutans</name>
    <dbReference type="NCBI Taxonomy" id="661481"/>
    <lineage>
        <taxon>Bacteria</taxon>
        <taxon>Pseudomonadati</taxon>
        <taxon>Bacteroidota</taxon>
        <taxon>Chitinophagia</taxon>
        <taxon>Chitinophagales</taxon>
        <taxon>Chitinophagaceae</taxon>
        <taxon>Flavisolibacter</taxon>
    </lineage>
</organism>
<dbReference type="Gene3D" id="2.40.160.20">
    <property type="match status" value="1"/>
</dbReference>
<dbReference type="Pfam" id="PF13568">
    <property type="entry name" value="OMP_b-brl_2"/>
    <property type="match status" value="1"/>
</dbReference>
<keyword evidence="2" id="KW-1133">Transmembrane helix</keyword>
<evidence type="ECO:0000313" key="5">
    <source>
        <dbReference type="Proteomes" id="UP000321204"/>
    </source>
</evidence>
<dbReference type="KEGG" id="fgg:FSB75_01305"/>